<dbReference type="RefSeq" id="WP_145266223.1">
    <property type="nucleotide sequence ID" value="NZ_CP036426.1"/>
</dbReference>
<dbReference type="KEGG" id="tpla:ElP_00800"/>
<evidence type="ECO:0000313" key="2">
    <source>
        <dbReference type="Proteomes" id="UP000317835"/>
    </source>
</evidence>
<keyword evidence="2" id="KW-1185">Reference proteome</keyword>
<organism evidence="1 2">
    <name type="scientific">Tautonia plasticadhaerens</name>
    <dbReference type="NCBI Taxonomy" id="2527974"/>
    <lineage>
        <taxon>Bacteria</taxon>
        <taxon>Pseudomonadati</taxon>
        <taxon>Planctomycetota</taxon>
        <taxon>Planctomycetia</taxon>
        <taxon>Isosphaerales</taxon>
        <taxon>Isosphaeraceae</taxon>
        <taxon>Tautonia</taxon>
    </lineage>
</organism>
<dbReference type="OrthoDB" id="9888574at2"/>
<dbReference type="AlphaFoldDB" id="A0A518GUJ2"/>
<dbReference type="Proteomes" id="UP000317835">
    <property type="component" value="Chromosome"/>
</dbReference>
<gene>
    <name evidence="1" type="ORF">ElP_00800</name>
</gene>
<proteinExistence type="predicted"/>
<protein>
    <submittedName>
        <fullName evidence="1">Uncharacterized protein</fullName>
    </submittedName>
</protein>
<accession>A0A518GUJ2</accession>
<name>A0A518GUJ2_9BACT</name>
<evidence type="ECO:0000313" key="1">
    <source>
        <dbReference type="EMBL" id="QDV32257.1"/>
    </source>
</evidence>
<dbReference type="EMBL" id="CP036426">
    <property type="protein sequence ID" value="QDV32257.1"/>
    <property type="molecule type" value="Genomic_DNA"/>
</dbReference>
<reference evidence="1 2" key="1">
    <citation type="submission" date="2019-02" db="EMBL/GenBank/DDBJ databases">
        <title>Deep-cultivation of Planctomycetes and their phenomic and genomic characterization uncovers novel biology.</title>
        <authorList>
            <person name="Wiegand S."/>
            <person name="Jogler M."/>
            <person name="Boedeker C."/>
            <person name="Pinto D."/>
            <person name="Vollmers J."/>
            <person name="Rivas-Marin E."/>
            <person name="Kohn T."/>
            <person name="Peeters S.H."/>
            <person name="Heuer A."/>
            <person name="Rast P."/>
            <person name="Oberbeckmann S."/>
            <person name="Bunk B."/>
            <person name="Jeske O."/>
            <person name="Meyerdierks A."/>
            <person name="Storesund J.E."/>
            <person name="Kallscheuer N."/>
            <person name="Luecker S."/>
            <person name="Lage O.M."/>
            <person name="Pohl T."/>
            <person name="Merkel B.J."/>
            <person name="Hornburger P."/>
            <person name="Mueller R.-W."/>
            <person name="Bruemmer F."/>
            <person name="Labrenz M."/>
            <person name="Spormann A.M."/>
            <person name="Op den Camp H."/>
            <person name="Overmann J."/>
            <person name="Amann R."/>
            <person name="Jetten M.S.M."/>
            <person name="Mascher T."/>
            <person name="Medema M.H."/>
            <person name="Devos D.P."/>
            <person name="Kaster A.-K."/>
            <person name="Ovreas L."/>
            <person name="Rohde M."/>
            <person name="Galperin M.Y."/>
            <person name="Jogler C."/>
        </authorList>
    </citation>
    <scope>NUCLEOTIDE SEQUENCE [LARGE SCALE GENOMIC DNA]</scope>
    <source>
        <strain evidence="1 2">ElP</strain>
    </source>
</reference>
<sequence length="65" mass="7319">MTLIKIGGTYLNMELVTEIRDTGVDVEIFFNTQKATTLRGAEAETFRRWLDSTAFDPLSEFGDGE</sequence>